<organism evidence="4 5">
    <name type="scientific">Lasiosphaeris hirsuta</name>
    <dbReference type="NCBI Taxonomy" id="260670"/>
    <lineage>
        <taxon>Eukaryota</taxon>
        <taxon>Fungi</taxon>
        <taxon>Dikarya</taxon>
        <taxon>Ascomycota</taxon>
        <taxon>Pezizomycotina</taxon>
        <taxon>Sordariomycetes</taxon>
        <taxon>Sordariomycetidae</taxon>
        <taxon>Sordariales</taxon>
        <taxon>Lasiosphaeriaceae</taxon>
        <taxon>Lasiosphaeris</taxon>
    </lineage>
</organism>
<dbReference type="SUPFAM" id="SSF51735">
    <property type="entry name" value="NAD(P)-binding Rossmann-fold domains"/>
    <property type="match status" value="1"/>
</dbReference>
<comment type="caution">
    <text evidence="4">The sequence shown here is derived from an EMBL/GenBank/DDBJ whole genome shotgun (WGS) entry which is preliminary data.</text>
</comment>
<evidence type="ECO:0000256" key="2">
    <source>
        <dbReference type="ARBA" id="ARBA00023445"/>
    </source>
</evidence>
<dbReference type="PANTHER" id="PTHR10366:SF564">
    <property type="entry name" value="STEROL-4-ALPHA-CARBOXYLATE 3-DEHYDROGENASE, DECARBOXYLATING"/>
    <property type="match status" value="1"/>
</dbReference>
<dbReference type="GO" id="GO:0016616">
    <property type="term" value="F:oxidoreductase activity, acting on the CH-OH group of donors, NAD or NADP as acceptor"/>
    <property type="evidence" value="ECO:0007669"/>
    <property type="project" value="TreeGrafter"/>
</dbReference>
<evidence type="ECO:0000259" key="3">
    <source>
        <dbReference type="SMART" id="SM00822"/>
    </source>
</evidence>
<dbReference type="EMBL" id="JAUKUA010000007">
    <property type="protein sequence ID" value="KAK0705718.1"/>
    <property type="molecule type" value="Genomic_DNA"/>
</dbReference>
<evidence type="ECO:0000256" key="1">
    <source>
        <dbReference type="ARBA" id="ARBA00023002"/>
    </source>
</evidence>
<proteinExistence type="inferred from homology"/>
<keyword evidence="1" id="KW-0560">Oxidoreductase</keyword>
<sequence length="375" mass="39889">MRHSRNLVLITGATGHVGASTLLHLLHAGYHVRAAVRSEAKAAAVAARPQIRSMHPGSRLTFTIVPDITLPGAYDDAVEGVTHIIHIASPLASGADTIALGRHHQHFTQPAVQGTLNVLEAANTVGTVRRIVITSSIVALVPIEELEGRRRRHPSTPVTPDDRVPCVAGPCHSEFAAYAASKVAALHHAEAWMERERPAFDVVHLHPGFVLGRNDSAATPAQAMQGTNGVVLALLLGKKFGPYIGVTVCVEDVARAHVASLDLGVPGGQGYILGAPACWNDARDIARGEFAEAVRSHLLIMDGTVETIPLPIDTSLTDETFGFRFASYADQVRGTVRHFLDLRLRKKKSVTDPAHALSGSLASQDVFVGVRAAAC</sequence>
<dbReference type="Pfam" id="PF01370">
    <property type="entry name" value="Epimerase"/>
    <property type="match status" value="1"/>
</dbReference>
<dbReference type="PANTHER" id="PTHR10366">
    <property type="entry name" value="NAD DEPENDENT EPIMERASE/DEHYDRATASE"/>
    <property type="match status" value="1"/>
</dbReference>
<dbReference type="InterPro" id="IPR050425">
    <property type="entry name" value="NAD(P)_dehydrat-like"/>
</dbReference>
<dbReference type="Gene3D" id="3.40.50.720">
    <property type="entry name" value="NAD(P)-binding Rossmann-like Domain"/>
    <property type="match status" value="1"/>
</dbReference>
<name>A0AA39ZY05_9PEZI</name>
<dbReference type="InterPro" id="IPR001509">
    <property type="entry name" value="Epimerase_deHydtase"/>
</dbReference>
<protein>
    <recommendedName>
        <fullName evidence="3">Ketoreductase domain-containing protein</fullName>
    </recommendedName>
</protein>
<gene>
    <name evidence="4" type="ORF">B0H67DRAFT_650022</name>
</gene>
<evidence type="ECO:0000313" key="4">
    <source>
        <dbReference type="EMBL" id="KAK0705718.1"/>
    </source>
</evidence>
<dbReference type="SMART" id="SM00822">
    <property type="entry name" value="PKS_KR"/>
    <property type="match status" value="1"/>
</dbReference>
<dbReference type="Proteomes" id="UP001172102">
    <property type="component" value="Unassembled WGS sequence"/>
</dbReference>
<dbReference type="InterPro" id="IPR036291">
    <property type="entry name" value="NAD(P)-bd_dom_sf"/>
</dbReference>
<keyword evidence="5" id="KW-1185">Reference proteome</keyword>
<comment type="similarity">
    <text evidence="2">Belongs to the NAD(P)-dependent epimerase/dehydratase family. Dihydroflavonol-4-reductase subfamily.</text>
</comment>
<evidence type="ECO:0000313" key="5">
    <source>
        <dbReference type="Proteomes" id="UP001172102"/>
    </source>
</evidence>
<accession>A0AA39ZY05</accession>
<feature type="domain" description="Ketoreductase" evidence="3">
    <location>
        <begin position="6"/>
        <end position="195"/>
    </location>
</feature>
<dbReference type="AlphaFoldDB" id="A0AA39ZY05"/>
<dbReference type="InterPro" id="IPR057326">
    <property type="entry name" value="KR_dom"/>
</dbReference>
<reference evidence="4" key="1">
    <citation type="submission" date="2023-06" db="EMBL/GenBank/DDBJ databases">
        <title>Genome-scale phylogeny and comparative genomics of the fungal order Sordariales.</title>
        <authorList>
            <consortium name="Lawrence Berkeley National Laboratory"/>
            <person name="Hensen N."/>
            <person name="Bonometti L."/>
            <person name="Westerberg I."/>
            <person name="Brannstrom I.O."/>
            <person name="Guillou S."/>
            <person name="Cros-Aarteil S."/>
            <person name="Calhoun S."/>
            <person name="Haridas S."/>
            <person name="Kuo A."/>
            <person name="Mondo S."/>
            <person name="Pangilinan J."/>
            <person name="Riley R."/>
            <person name="Labutti K."/>
            <person name="Andreopoulos B."/>
            <person name="Lipzen A."/>
            <person name="Chen C."/>
            <person name="Yanf M."/>
            <person name="Daum C."/>
            <person name="Ng V."/>
            <person name="Clum A."/>
            <person name="Steindorff A."/>
            <person name="Ohm R."/>
            <person name="Martin F."/>
            <person name="Silar P."/>
            <person name="Natvig D."/>
            <person name="Lalanne C."/>
            <person name="Gautier V."/>
            <person name="Ament-Velasquez S.L."/>
            <person name="Kruys A."/>
            <person name="Hutchinson M.I."/>
            <person name="Powell A.J."/>
            <person name="Barry K."/>
            <person name="Miller A.N."/>
            <person name="Grigoriev I.V."/>
            <person name="Debuchy R."/>
            <person name="Gladieux P."/>
            <person name="Thoren M.H."/>
            <person name="Johannesson H."/>
        </authorList>
    </citation>
    <scope>NUCLEOTIDE SEQUENCE</scope>
    <source>
        <strain evidence="4">SMH4607-1</strain>
    </source>
</reference>